<protein>
    <recommendedName>
        <fullName evidence="4">Outer membrane protein assembly factor BamB</fullName>
    </recommendedName>
</protein>
<dbReference type="PANTHER" id="PTHR34512:SF30">
    <property type="entry name" value="OUTER MEMBRANE PROTEIN ASSEMBLY FACTOR BAMB"/>
    <property type="match status" value="1"/>
</dbReference>
<feature type="domain" description="Pyrrolo-quinoline quinone repeat" evidence="5">
    <location>
        <begin position="68"/>
        <end position="296"/>
    </location>
</feature>
<dbReference type="InterPro" id="IPR015943">
    <property type="entry name" value="WD40/YVTN_repeat-like_dom_sf"/>
</dbReference>
<sequence length="370" mass="39005">MTWRAGAVLVAAAVLAGCGSSSKPTPASLESFTPSQTVRTLWSVRVGKAEGPMSMAVSAGAVAVASTDGQVVSIDPATGRERWKADVGAKLSAGVGSDGRYAAVVTADNELVVLDGGKPLWRDRLPGRVITAPLVAGERVFVQSVDRSVRAYDAQDGRWLWNFQRPGTDPLALAQSGVLAAFRDTLVVGVGSRLIGLDPLRGTVRSEASLGLPRGTNEVERLSDLVGPPVRSDDDLCVRAFQLSVGCVDMNRGALRWSRPQAGYQGLAADDRIVVGADSADRLTAWRAESGEVIWRIDRFQHRALSTPVLWGGLIAVGDYDGQLHVLSSSDGRTVARVSLDGALSGAPKVVDGTLLVPTRDGTLYALRAQ</sequence>
<comment type="similarity">
    <text evidence="4">Belongs to the BamB family.</text>
</comment>
<comment type="caution">
    <text evidence="6">The sequence shown here is derived from an EMBL/GenBank/DDBJ whole genome shotgun (WGS) entry which is preliminary data.</text>
</comment>
<evidence type="ECO:0000313" key="6">
    <source>
        <dbReference type="EMBL" id="RRS04238.1"/>
    </source>
</evidence>
<dbReference type="Gene3D" id="2.130.10.10">
    <property type="entry name" value="YVTN repeat-like/Quinoprotein amine dehydrogenase"/>
    <property type="match status" value="1"/>
</dbReference>
<gene>
    <name evidence="4 6" type="primary">bamB</name>
    <name evidence="6" type="ORF">EIP75_12575</name>
</gene>
<dbReference type="NCBIfam" id="TIGR03300">
    <property type="entry name" value="assembly_YfgL"/>
    <property type="match status" value="1"/>
</dbReference>
<keyword evidence="1 4" id="KW-0732">Signal</keyword>
<organism evidence="6 7">
    <name type="scientific">Aquabacterium soli</name>
    <dbReference type="NCBI Taxonomy" id="2493092"/>
    <lineage>
        <taxon>Bacteria</taxon>
        <taxon>Pseudomonadati</taxon>
        <taxon>Pseudomonadota</taxon>
        <taxon>Betaproteobacteria</taxon>
        <taxon>Burkholderiales</taxon>
        <taxon>Aquabacterium</taxon>
    </lineage>
</organism>
<dbReference type="Proteomes" id="UP000269265">
    <property type="component" value="Unassembled WGS sequence"/>
</dbReference>
<comment type="subunit">
    <text evidence="4">Part of the Bam complex.</text>
</comment>
<evidence type="ECO:0000313" key="7">
    <source>
        <dbReference type="Proteomes" id="UP000269265"/>
    </source>
</evidence>
<keyword evidence="2 4" id="KW-0472">Membrane</keyword>
<keyword evidence="3 4" id="KW-0998">Cell outer membrane</keyword>
<dbReference type="PANTHER" id="PTHR34512">
    <property type="entry name" value="CELL SURFACE PROTEIN"/>
    <property type="match status" value="1"/>
</dbReference>
<accession>A0A426VBW4</accession>
<dbReference type="AlphaFoldDB" id="A0A426VBW4"/>
<keyword evidence="4" id="KW-0564">Palmitate</keyword>
<dbReference type="HAMAP" id="MF_00923">
    <property type="entry name" value="OM_assembly_BamB"/>
    <property type="match status" value="1"/>
</dbReference>
<dbReference type="PROSITE" id="PS51257">
    <property type="entry name" value="PROKAR_LIPOPROTEIN"/>
    <property type="match status" value="1"/>
</dbReference>
<dbReference type="Pfam" id="PF13360">
    <property type="entry name" value="PQQ_2"/>
    <property type="match status" value="2"/>
</dbReference>
<keyword evidence="7" id="KW-1185">Reference proteome</keyword>
<dbReference type="InterPro" id="IPR002372">
    <property type="entry name" value="PQQ_rpt_dom"/>
</dbReference>
<comment type="subcellular location">
    <subcellularLocation>
        <location evidence="4">Cell outer membrane</location>
        <topology evidence="4">Lipid-anchor</topology>
    </subcellularLocation>
</comment>
<evidence type="ECO:0000256" key="3">
    <source>
        <dbReference type="ARBA" id="ARBA00023237"/>
    </source>
</evidence>
<evidence type="ECO:0000259" key="5">
    <source>
        <dbReference type="Pfam" id="PF13360"/>
    </source>
</evidence>
<dbReference type="SUPFAM" id="SSF50998">
    <property type="entry name" value="Quinoprotein alcohol dehydrogenase-like"/>
    <property type="match status" value="1"/>
</dbReference>
<dbReference type="GO" id="GO:0043165">
    <property type="term" value="P:Gram-negative-bacterium-type cell outer membrane assembly"/>
    <property type="evidence" value="ECO:0007669"/>
    <property type="project" value="UniProtKB-UniRule"/>
</dbReference>
<reference evidence="6 7" key="1">
    <citation type="submission" date="2018-12" db="EMBL/GenBank/DDBJ databases">
        <title>The whole draft genome of Aquabacterium sp. SJQ9.</title>
        <authorList>
            <person name="Sun L."/>
            <person name="Gao X."/>
            <person name="Chen W."/>
            <person name="Huang K."/>
        </authorList>
    </citation>
    <scope>NUCLEOTIDE SEQUENCE [LARGE SCALE GENOMIC DNA]</scope>
    <source>
        <strain evidence="6 7">SJQ9</strain>
    </source>
</reference>
<dbReference type="SMART" id="SM00564">
    <property type="entry name" value="PQQ"/>
    <property type="match status" value="4"/>
</dbReference>
<evidence type="ECO:0000256" key="1">
    <source>
        <dbReference type="ARBA" id="ARBA00022729"/>
    </source>
</evidence>
<name>A0A426VBW4_9BURK</name>
<dbReference type="GO" id="GO:0009279">
    <property type="term" value="C:cell outer membrane"/>
    <property type="evidence" value="ECO:0007669"/>
    <property type="project" value="UniProtKB-SubCell"/>
</dbReference>
<evidence type="ECO:0000256" key="4">
    <source>
        <dbReference type="HAMAP-Rule" id="MF_00923"/>
    </source>
</evidence>
<dbReference type="InterPro" id="IPR018391">
    <property type="entry name" value="PQQ_b-propeller_rpt"/>
</dbReference>
<dbReference type="GO" id="GO:0051205">
    <property type="term" value="P:protein insertion into membrane"/>
    <property type="evidence" value="ECO:0007669"/>
    <property type="project" value="UniProtKB-UniRule"/>
</dbReference>
<dbReference type="EMBL" id="RSED01000008">
    <property type="protein sequence ID" value="RRS04238.1"/>
    <property type="molecule type" value="Genomic_DNA"/>
</dbReference>
<feature type="domain" description="Pyrrolo-quinoline quinone repeat" evidence="5">
    <location>
        <begin position="308"/>
        <end position="368"/>
    </location>
</feature>
<dbReference type="OrthoDB" id="5173551at2"/>
<evidence type="ECO:0000256" key="2">
    <source>
        <dbReference type="ARBA" id="ARBA00023136"/>
    </source>
</evidence>
<dbReference type="InterPro" id="IPR011047">
    <property type="entry name" value="Quinoprotein_ADH-like_sf"/>
</dbReference>
<proteinExistence type="inferred from homology"/>
<comment type="function">
    <text evidence="4">Part of the outer membrane protein assembly complex, which is involved in assembly and insertion of beta-barrel proteins into the outer membrane.</text>
</comment>
<keyword evidence="4" id="KW-0449">Lipoprotein</keyword>
<dbReference type="InterPro" id="IPR017687">
    <property type="entry name" value="BamB"/>
</dbReference>